<keyword evidence="4" id="KW-1185">Reference proteome</keyword>
<reference evidence="3 4" key="1">
    <citation type="submission" date="2024-02" db="EMBL/GenBank/DDBJ databases">
        <title>Seven novel Bacillus-like species.</title>
        <authorList>
            <person name="Liu G."/>
        </authorList>
    </citation>
    <scope>NUCLEOTIDE SEQUENCE [LARGE SCALE GENOMIC DNA]</scope>
    <source>
        <strain evidence="3 4">FJAT-53654</strain>
    </source>
</reference>
<keyword evidence="1" id="KW-0175">Coiled coil</keyword>
<evidence type="ECO:0000313" key="4">
    <source>
        <dbReference type="Proteomes" id="UP001368328"/>
    </source>
</evidence>
<dbReference type="Proteomes" id="UP001368328">
    <property type="component" value="Chromosome"/>
</dbReference>
<name>A0ABZ2MMK3_9BACI</name>
<protein>
    <submittedName>
        <fullName evidence="3">DUF6376 family protein</fullName>
    </submittedName>
</protein>
<accession>A0ABZ2MMK3</accession>
<proteinExistence type="predicted"/>
<evidence type="ECO:0000313" key="3">
    <source>
        <dbReference type="EMBL" id="WXB86592.1"/>
    </source>
</evidence>
<dbReference type="InterPro" id="IPR045956">
    <property type="entry name" value="DUF6376"/>
</dbReference>
<evidence type="ECO:0000256" key="2">
    <source>
        <dbReference type="SAM" id="SignalP"/>
    </source>
</evidence>
<dbReference type="RefSeq" id="WP_338785922.1">
    <property type="nucleotide sequence ID" value="NZ_CP147403.1"/>
</dbReference>
<sequence>MKKIVSVILILATMMLSACSLLDEVNNSLDYVNEAKSYINSLSDFAEEAPQLIQDAAVDPEVKQDLENQLNTLVEDINEFNTIEAPAIAEDIHQDLVTKNEALIDEINTAMENGELALEKLENSEIINTVNDVTSLLDSIEKLEL</sequence>
<organism evidence="3 4">
    <name type="scientific">Metabacillus rhizosphaerae</name>
    <dbReference type="NCBI Taxonomy" id="3117747"/>
    <lineage>
        <taxon>Bacteria</taxon>
        <taxon>Bacillati</taxon>
        <taxon>Bacillota</taxon>
        <taxon>Bacilli</taxon>
        <taxon>Bacillales</taxon>
        <taxon>Bacillaceae</taxon>
        <taxon>Metabacillus</taxon>
    </lineage>
</organism>
<feature type="signal peptide" evidence="2">
    <location>
        <begin position="1"/>
        <end position="18"/>
    </location>
</feature>
<feature type="coiled-coil region" evidence="1">
    <location>
        <begin position="63"/>
        <end position="124"/>
    </location>
</feature>
<gene>
    <name evidence="3" type="ORF">WCV66_15100</name>
</gene>
<dbReference type="EMBL" id="CP147403">
    <property type="protein sequence ID" value="WXB86592.1"/>
    <property type="molecule type" value="Genomic_DNA"/>
</dbReference>
<dbReference type="PROSITE" id="PS51257">
    <property type="entry name" value="PROKAR_LIPOPROTEIN"/>
    <property type="match status" value="1"/>
</dbReference>
<keyword evidence="2" id="KW-0732">Signal</keyword>
<dbReference type="Pfam" id="PF19903">
    <property type="entry name" value="DUF6376"/>
    <property type="match status" value="1"/>
</dbReference>
<evidence type="ECO:0000256" key="1">
    <source>
        <dbReference type="SAM" id="Coils"/>
    </source>
</evidence>
<feature type="chain" id="PRO_5045703020" evidence="2">
    <location>
        <begin position="19"/>
        <end position="145"/>
    </location>
</feature>